<feature type="compositionally biased region" description="Polar residues" evidence="13">
    <location>
        <begin position="185"/>
        <end position="199"/>
    </location>
</feature>
<keyword evidence="8" id="KW-0238">DNA-binding</keyword>
<keyword evidence="4" id="KW-0106">Calcium</keyword>
<dbReference type="GO" id="GO:0006357">
    <property type="term" value="P:regulation of transcription by RNA polymerase II"/>
    <property type="evidence" value="ECO:0000318"/>
    <property type="project" value="GO_Central"/>
</dbReference>
<accession>W1PQ64</accession>
<keyword evidence="10" id="KW-0804">Transcription</keyword>
<evidence type="ECO:0000256" key="9">
    <source>
        <dbReference type="ARBA" id="ARBA00023159"/>
    </source>
</evidence>
<protein>
    <recommendedName>
        <fullName evidence="14">IPT/TIG domain-containing protein</fullName>
    </recommendedName>
</protein>
<dbReference type="SUPFAM" id="SSF52540">
    <property type="entry name" value="P-loop containing nucleoside triphosphate hydrolases"/>
    <property type="match status" value="1"/>
</dbReference>
<evidence type="ECO:0000256" key="6">
    <source>
        <dbReference type="ARBA" id="ARBA00023015"/>
    </source>
</evidence>
<evidence type="ECO:0000256" key="2">
    <source>
        <dbReference type="ARBA" id="ARBA00008267"/>
    </source>
</evidence>
<dbReference type="SUPFAM" id="SSF48403">
    <property type="entry name" value="Ankyrin repeat"/>
    <property type="match status" value="1"/>
</dbReference>
<evidence type="ECO:0000256" key="3">
    <source>
        <dbReference type="ARBA" id="ARBA00022737"/>
    </source>
</evidence>
<dbReference type="InterPro" id="IPR013783">
    <property type="entry name" value="Ig-like_fold"/>
</dbReference>
<dbReference type="Gene3D" id="1.20.5.190">
    <property type="match status" value="1"/>
</dbReference>
<dbReference type="InterPro" id="IPR014756">
    <property type="entry name" value="Ig_E-set"/>
</dbReference>
<evidence type="ECO:0000259" key="14">
    <source>
        <dbReference type="Pfam" id="PF01833"/>
    </source>
</evidence>
<dbReference type="InterPro" id="IPR027417">
    <property type="entry name" value="P-loop_NTPase"/>
</dbReference>
<evidence type="ECO:0000256" key="5">
    <source>
        <dbReference type="ARBA" id="ARBA00022860"/>
    </source>
</evidence>
<feature type="domain" description="IPT/TIG" evidence="14">
    <location>
        <begin position="411"/>
        <end position="486"/>
    </location>
</feature>
<dbReference type="STRING" id="13333.W1PQ64"/>
<organism evidence="15 16">
    <name type="scientific">Amborella trichopoda</name>
    <dbReference type="NCBI Taxonomy" id="13333"/>
    <lineage>
        <taxon>Eukaryota</taxon>
        <taxon>Viridiplantae</taxon>
        <taxon>Streptophyta</taxon>
        <taxon>Embryophyta</taxon>
        <taxon>Tracheophyta</taxon>
        <taxon>Spermatophyta</taxon>
        <taxon>Magnoliopsida</taxon>
        <taxon>Amborellales</taxon>
        <taxon>Amborellaceae</taxon>
        <taxon>Amborella</taxon>
    </lineage>
</organism>
<dbReference type="GO" id="GO:0003690">
    <property type="term" value="F:double-stranded DNA binding"/>
    <property type="evidence" value="ECO:0000318"/>
    <property type="project" value="GO_Central"/>
</dbReference>
<evidence type="ECO:0000256" key="11">
    <source>
        <dbReference type="ARBA" id="ARBA00023242"/>
    </source>
</evidence>
<feature type="region of interest" description="Disordered" evidence="13">
    <location>
        <begin position="119"/>
        <end position="140"/>
    </location>
</feature>
<keyword evidence="16" id="KW-1185">Reference proteome</keyword>
<comment type="similarity">
    <text evidence="2">Belongs to the CAMTA family.</text>
</comment>
<proteinExistence type="inferred from homology"/>
<dbReference type="PANTHER" id="PTHR23335">
    <property type="entry name" value="CALMODULIN-BINDING TRANSCRIPTION ACTIVATOR CAMTA"/>
    <property type="match status" value="1"/>
</dbReference>
<dbReference type="PROSITE" id="PS50088">
    <property type="entry name" value="ANK_REPEAT"/>
    <property type="match status" value="1"/>
</dbReference>
<evidence type="ECO:0000256" key="4">
    <source>
        <dbReference type="ARBA" id="ARBA00022837"/>
    </source>
</evidence>
<evidence type="ECO:0000256" key="10">
    <source>
        <dbReference type="ARBA" id="ARBA00023163"/>
    </source>
</evidence>
<dbReference type="Gramene" id="ERN09861">
    <property type="protein sequence ID" value="ERN09861"/>
    <property type="gene ID" value="AMTR_s00013p00085730"/>
</dbReference>
<sequence>MITTILLIQSINGRSNSTSRSDAFRFPAQQADIFNAQNLGPNPGSSEVYNPSWSSFSPGSGEEVSSHTLTGTEGTNLYDDNSANAEVNQTLRKIALQLSVDNADDNSLYFLENLPSNFSDNDTCHGRNQSAYEGGNTDQDGIMNLPPSEREQWEYSQHLNTGKQPVDGLNRNSLLNSGEFPGPQPSQSLVAQHSTETPGLPTWNTTGTNFQSVGSATLPIPSFPQLSMNRTNYYLVDKIDAAVPTGFHKILENEMPLYSSELPKILMDQAKEGTDFSWQLADDPGKNATQTTCSSVVFGNIETQNLIAAANEILFGPDDHISSTSEAVLPQVGQPKYTSNSSESNVSQSNSSMDILGKSDGFAWMDSTEIACNTTYSSEVPPWFSQERYLETLLSDASSGLTVAAVQRFKIHEISPEWAYSTEGSKVLIIGEFLEDPSKSSWCCMFRDIEVPAEIIHAGVLRCQAPPHVTGKVTLCITCGNREACSEVREFEYRFKPDIGPVHSQSQAEEPGSRDELLLLLRFGQMLICGKVQMSEEKEASEDSLTALSQKLQMPGGPWSQMAAAISAGNATPSFTMNWLLEEFSKVKLEEWLKSKSKEGEALSKLDQEVIHMIAGLGYEWALNLVLRCGVGINFRDAHGWTALHWAARFGREKMVPALIAAGALPGARTDPTSSDSAGETAASIAATYGHKGLAAYLSEMDLTNHLASLTLTECEITKGSAAVEAEKTIESVINKSTAVSLGAEDDTSLKVSLEAVRNAAQAAARIQAAFRAHSFRRRRRHEAESVQDEYGMTPSEIQCISAKSRSFHNLQDYGLHNAALHIQKKYRGWKGRQKFLNLRKNVVRIQAHVRGHQVRKKYKKLLWAAGVLEKAILRWRRKGVGLRGFKADLESIEEEDEEDIARLFRKEKVELGIDQALKRVLSMVDSPRARSQYLRIIDKYRDAKTEFGGFADEGHMQGDDDNMGDDDMN</sequence>
<dbReference type="Pfam" id="PF01833">
    <property type="entry name" value="TIG"/>
    <property type="match status" value="1"/>
</dbReference>
<keyword evidence="11" id="KW-0539">Nucleus</keyword>
<keyword evidence="9" id="KW-0010">Activator</keyword>
<dbReference type="Gene3D" id="1.25.40.20">
    <property type="entry name" value="Ankyrin repeat-containing domain"/>
    <property type="match status" value="1"/>
</dbReference>
<dbReference type="FunFam" id="1.20.5.190:FF:000003">
    <property type="entry name" value="Calmodulin-binding transcription activator 2"/>
    <property type="match status" value="1"/>
</dbReference>
<evidence type="ECO:0000256" key="12">
    <source>
        <dbReference type="PROSITE-ProRule" id="PRU00023"/>
    </source>
</evidence>
<feature type="compositionally biased region" description="Polar residues" evidence="13">
    <location>
        <begin position="119"/>
        <end position="139"/>
    </location>
</feature>
<dbReference type="InterPro" id="IPR002110">
    <property type="entry name" value="Ankyrin_rpt"/>
</dbReference>
<comment type="subcellular location">
    <subcellularLocation>
        <location evidence="1">Nucleus</location>
    </subcellularLocation>
</comment>
<dbReference type="EMBL" id="KI392979">
    <property type="protein sequence ID" value="ERN09861.1"/>
    <property type="molecule type" value="Genomic_DNA"/>
</dbReference>
<feature type="compositionally biased region" description="Polar residues" evidence="13">
    <location>
        <begin position="40"/>
        <end position="58"/>
    </location>
</feature>
<dbReference type="InterPro" id="IPR036770">
    <property type="entry name" value="Ankyrin_rpt-contain_sf"/>
</dbReference>
<keyword evidence="7 12" id="KW-0040">ANK repeat</keyword>
<dbReference type="SUPFAM" id="SSF81296">
    <property type="entry name" value="E set domains"/>
    <property type="match status" value="1"/>
</dbReference>
<dbReference type="Proteomes" id="UP000017836">
    <property type="component" value="Unassembled WGS sequence"/>
</dbReference>
<keyword evidence="5" id="KW-0112">Calmodulin-binding</keyword>
<dbReference type="eggNOG" id="KOG0520">
    <property type="taxonomic scope" value="Eukaryota"/>
</dbReference>
<gene>
    <name evidence="15" type="ORF">AMTR_s00013p00085730</name>
</gene>
<evidence type="ECO:0000256" key="13">
    <source>
        <dbReference type="SAM" id="MobiDB-lite"/>
    </source>
</evidence>
<dbReference type="InterPro" id="IPR002909">
    <property type="entry name" value="IPT_dom"/>
</dbReference>
<name>W1PQ64_AMBTC</name>
<dbReference type="PANTHER" id="PTHR23335:SF1">
    <property type="entry name" value="CALMODULIN-BINDING TRANSCRIPTION ACTIVATOR, ISOFORM F"/>
    <property type="match status" value="1"/>
</dbReference>
<feature type="region of interest" description="Disordered" evidence="13">
    <location>
        <begin position="40"/>
        <end position="72"/>
    </location>
</feature>
<evidence type="ECO:0000313" key="15">
    <source>
        <dbReference type="EMBL" id="ERN09861.1"/>
    </source>
</evidence>
<dbReference type="GO" id="GO:0005516">
    <property type="term" value="F:calmodulin binding"/>
    <property type="evidence" value="ECO:0007669"/>
    <property type="project" value="UniProtKB-KW"/>
</dbReference>
<keyword evidence="3" id="KW-0677">Repeat</keyword>
<dbReference type="InterPro" id="IPR000048">
    <property type="entry name" value="IQ_motif_EF-hand-BS"/>
</dbReference>
<keyword evidence="6" id="KW-0805">Transcription regulation</keyword>
<dbReference type="Gene3D" id="2.60.40.10">
    <property type="entry name" value="Immunoglobulins"/>
    <property type="match status" value="1"/>
</dbReference>
<dbReference type="Pfam" id="PF12796">
    <property type="entry name" value="Ank_2"/>
    <property type="match status" value="1"/>
</dbReference>
<reference evidence="16" key="1">
    <citation type="journal article" date="2013" name="Science">
        <title>The Amborella genome and the evolution of flowering plants.</title>
        <authorList>
            <consortium name="Amborella Genome Project"/>
        </authorList>
    </citation>
    <scope>NUCLEOTIDE SEQUENCE [LARGE SCALE GENOMIC DNA]</scope>
</reference>
<dbReference type="SMART" id="SM00248">
    <property type="entry name" value="ANK"/>
    <property type="match status" value="2"/>
</dbReference>
<evidence type="ECO:0000313" key="16">
    <source>
        <dbReference type="Proteomes" id="UP000017836"/>
    </source>
</evidence>
<evidence type="ECO:0000256" key="1">
    <source>
        <dbReference type="ARBA" id="ARBA00004123"/>
    </source>
</evidence>
<dbReference type="AlphaFoldDB" id="W1PQ64"/>
<evidence type="ECO:0000256" key="8">
    <source>
        <dbReference type="ARBA" id="ARBA00023125"/>
    </source>
</evidence>
<dbReference type="PROSITE" id="PS50297">
    <property type="entry name" value="ANK_REP_REGION"/>
    <property type="match status" value="1"/>
</dbReference>
<feature type="repeat" description="ANK" evidence="12">
    <location>
        <begin position="639"/>
        <end position="671"/>
    </location>
</feature>
<dbReference type="HOGENOM" id="CLU_005708_1_0_1"/>
<evidence type="ECO:0000256" key="7">
    <source>
        <dbReference type="ARBA" id="ARBA00023043"/>
    </source>
</evidence>
<dbReference type="GO" id="GO:0005634">
    <property type="term" value="C:nucleus"/>
    <property type="evidence" value="ECO:0000318"/>
    <property type="project" value="GO_Central"/>
</dbReference>
<dbReference type="GO" id="GO:0003712">
    <property type="term" value="F:transcription coregulator activity"/>
    <property type="evidence" value="ECO:0000318"/>
    <property type="project" value="GO_Central"/>
</dbReference>
<dbReference type="PROSITE" id="PS50096">
    <property type="entry name" value="IQ"/>
    <property type="match status" value="3"/>
</dbReference>
<dbReference type="Pfam" id="PF00612">
    <property type="entry name" value="IQ"/>
    <property type="match status" value="2"/>
</dbReference>
<feature type="region of interest" description="Disordered" evidence="13">
    <location>
        <begin position="176"/>
        <end position="199"/>
    </location>
</feature>
<dbReference type="SMART" id="SM00015">
    <property type="entry name" value="IQ"/>
    <property type="match status" value="3"/>
</dbReference>